<accession>A0A0J7KHE5</accession>
<dbReference type="AlphaFoldDB" id="A0A0J7KHE5"/>
<dbReference type="InterPro" id="IPR021109">
    <property type="entry name" value="Peptidase_aspartic_dom_sf"/>
</dbReference>
<evidence type="ECO:0000313" key="2">
    <source>
        <dbReference type="Proteomes" id="UP000036403"/>
    </source>
</evidence>
<dbReference type="Gene3D" id="2.40.70.10">
    <property type="entry name" value="Acid Proteases"/>
    <property type="match status" value="1"/>
</dbReference>
<dbReference type="PaxDb" id="67767-A0A0J7KHE5"/>
<dbReference type="Proteomes" id="UP000036403">
    <property type="component" value="Unassembled WGS sequence"/>
</dbReference>
<reference evidence="1 2" key="1">
    <citation type="submission" date="2015-04" db="EMBL/GenBank/DDBJ databases">
        <title>Lasius niger genome sequencing.</title>
        <authorList>
            <person name="Konorov E.A."/>
            <person name="Nikitin M.A."/>
            <person name="Kirill M.V."/>
            <person name="Chang P."/>
        </authorList>
    </citation>
    <scope>NUCLEOTIDE SEQUENCE [LARGE SCALE GENOMIC DNA]</scope>
    <source>
        <tissue evidence="1">Whole</tissue>
    </source>
</reference>
<proteinExistence type="predicted"/>
<dbReference type="SUPFAM" id="SSF50630">
    <property type="entry name" value="Acid proteases"/>
    <property type="match status" value="1"/>
</dbReference>
<sequence>MDTGANISLILRNRAGKVKQSSNFHLFAANGSRINTYGSKLLTIDLGLRRAFRWNFCVADVQKPILGADFLKHYALLVDIRNRRLVDNITLLKTNGTISQATFGLINTIVPNYKYHELLTKFPDLTKSSLASVLSTRAVEHHIIIEGQPPAFPPRRLSPEKLKTAKA</sequence>
<protein>
    <submittedName>
        <fullName evidence="1">Gag-pol polyprotein</fullName>
    </submittedName>
</protein>
<evidence type="ECO:0000313" key="1">
    <source>
        <dbReference type="EMBL" id="KMQ89631.1"/>
    </source>
</evidence>
<comment type="caution">
    <text evidence="1">The sequence shown here is derived from an EMBL/GenBank/DDBJ whole genome shotgun (WGS) entry which is preliminary data.</text>
</comment>
<dbReference type="OrthoDB" id="8033893at2759"/>
<organism evidence="1 2">
    <name type="scientific">Lasius niger</name>
    <name type="common">Black garden ant</name>
    <dbReference type="NCBI Taxonomy" id="67767"/>
    <lineage>
        <taxon>Eukaryota</taxon>
        <taxon>Metazoa</taxon>
        <taxon>Ecdysozoa</taxon>
        <taxon>Arthropoda</taxon>
        <taxon>Hexapoda</taxon>
        <taxon>Insecta</taxon>
        <taxon>Pterygota</taxon>
        <taxon>Neoptera</taxon>
        <taxon>Endopterygota</taxon>
        <taxon>Hymenoptera</taxon>
        <taxon>Apocrita</taxon>
        <taxon>Aculeata</taxon>
        <taxon>Formicoidea</taxon>
        <taxon>Formicidae</taxon>
        <taxon>Formicinae</taxon>
        <taxon>Lasius</taxon>
        <taxon>Lasius</taxon>
    </lineage>
</organism>
<keyword evidence="2" id="KW-1185">Reference proteome</keyword>
<dbReference type="STRING" id="67767.A0A0J7KHE5"/>
<dbReference type="FunFam" id="2.40.70.10:FF:000130">
    <property type="entry name" value="Retrovirus-related Pol polyprotein from transposon opus-like Protein"/>
    <property type="match status" value="1"/>
</dbReference>
<name>A0A0J7KHE5_LASNI</name>
<gene>
    <name evidence="1" type="ORF">RF55_10715</name>
</gene>
<dbReference type="EMBL" id="LBMM01007548">
    <property type="protein sequence ID" value="KMQ89631.1"/>
    <property type="molecule type" value="Genomic_DNA"/>
</dbReference>